<organism evidence="4 5">
    <name type="scientific">Sporomusa ovata</name>
    <dbReference type="NCBI Taxonomy" id="2378"/>
    <lineage>
        <taxon>Bacteria</taxon>
        <taxon>Bacillati</taxon>
        <taxon>Bacillota</taxon>
        <taxon>Negativicutes</taxon>
        <taxon>Selenomonadales</taxon>
        <taxon>Sporomusaceae</taxon>
        <taxon>Sporomusa</taxon>
    </lineage>
</organism>
<dbReference type="Gene3D" id="2.30.130.110">
    <property type="match status" value="1"/>
</dbReference>
<dbReference type="CDD" id="cd11613">
    <property type="entry name" value="SAF_AH_GD"/>
    <property type="match status" value="1"/>
</dbReference>
<sequence>MAIDAIMLNSADNVATAVQILKAGQKADVRLGHDIRQILIGEDIPYGHKFAVHSIPKGQEIMKYGEVIGRATQEIREGHHAHTQNIESLRGRGDLQGEA</sequence>
<feature type="compositionally biased region" description="Basic and acidic residues" evidence="2">
    <location>
        <begin position="89"/>
        <end position="99"/>
    </location>
</feature>
<evidence type="ECO:0000313" key="4">
    <source>
        <dbReference type="EMBL" id="CQR70346.1"/>
    </source>
</evidence>
<dbReference type="RefSeq" id="WP_021169083.1">
    <property type="nucleotide sequence ID" value="NZ_CTRP01000003.1"/>
</dbReference>
<keyword evidence="1" id="KW-0456">Lyase</keyword>
<evidence type="ECO:0000256" key="2">
    <source>
        <dbReference type="SAM" id="MobiDB-lite"/>
    </source>
</evidence>
<keyword evidence="5" id="KW-1185">Reference proteome</keyword>
<dbReference type="FunFam" id="2.30.130.110:FF:000003">
    <property type="entry name" value="D-galactarate dehydratase"/>
    <property type="match status" value="1"/>
</dbReference>
<feature type="region of interest" description="Disordered" evidence="2">
    <location>
        <begin position="77"/>
        <end position="99"/>
    </location>
</feature>
<evidence type="ECO:0000313" key="5">
    <source>
        <dbReference type="Proteomes" id="UP000049855"/>
    </source>
</evidence>
<dbReference type="AlphaFoldDB" id="A0A0U1KSE0"/>
<dbReference type="EMBL" id="CTRP01000003">
    <property type="protein sequence ID" value="CQR70346.1"/>
    <property type="molecule type" value="Genomic_DNA"/>
</dbReference>
<dbReference type="SMART" id="SM00858">
    <property type="entry name" value="SAF"/>
    <property type="match status" value="1"/>
</dbReference>
<keyword evidence="4" id="KW-0378">Hydrolase</keyword>
<name>A0A0U1KSE0_9FIRM</name>
<dbReference type="PANTHER" id="PTHR30536">
    <property type="entry name" value="ALTRONATE/GALACTARATE DEHYDRATASE"/>
    <property type="match status" value="1"/>
</dbReference>
<evidence type="ECO:0000259" key="3">
    <source>
        <dbReference type="SMART" id="SM00858"/>
    </source>
</evidence>
<dbReference type="PANTHER" id="PTHR30536:SF5">
    <property type="entry name" value="ALTRONATE DEHYDRATASE"/>
    <property type="match status" value="1"/>
</dbReference>
<dbReference type="InterPro" id="IPR052172">
    <property type="entry name" value="UxaA_altronate/galactarate_dh"/>
</dbReference>
<reference evidence="5" key="1">
    <citation type="submission" date="2015-03" db="EMBL/GenBank/DDBJ databases">
        <authorList>
            <person name="Nijsse Bart"/>
        </authorList>
    </citation>
    <scope>NUCLEOTIDE SEQUENCE [LARGE SCALE GENOMIC DNA]</scope>
</reference>
<accession>A0A0U1KSE0</accession>
<dbReference type="Pfam" id="PF08666">
    <property type="entry name" value="SAF"/>
    <property type="match status" value="1"/>
</dbReference>
<dbReference type="GO" id="GO:0016787">
    <property type="term" value="F:hydrolase activity"/>
    <property type="evidence" value="ECO:0007669"/>
    <property type="project" value="UniProtKB-KW"/>
</dbReference>
<dbReference type="GO" id="GO:0016829">
    <property type="term" value="F:lyase activity"/>
    <property type="evidence" value="ECO:0007669"/>
    <property type="project" value="UniProtKB-KW"/>
</dbReference>
<dbReference type="InterPro" id="IPR013974">
    <property type="entry name" value="SAF"/>
</dbReference>
<dbReference type="GO" id="GO:0019698">
    <property type="term" value="P:D-galacturonate catabolic process"/>
    <property type="evidence" value="ECO:0007669"/>
    <property type="project" value="TreeGrafter"/>
</dbReference>
<protein>
    <submittedName>
        <fullName evidence="4">Hydrolase, UxaA family</fullName>
    </submittedName>
</protein>
<feature type="domain" description="SAF" evidence="3">
    <location>
        <begin position="12"/>
        <end position="87"/>
    </location>
</feature>
<dbReference type="InterPro" id="IPR044144">
    <property type="entry name" value="SAF_UxaA/GarD"/>
</dbReference>
<proteinExistence type="predicted"/>
<dbReference type="Proteomes" id="UP000049855">
    <property type="component" value="Unassembled WGS sequence"/>
</dbReference>
<evidence type="ECO:0000256" key="1">
    <source>
        <dbReference type="ARBA" id="ARBA00023239"/>
    </source>
</evidence>
<gene>
    <name evidence="4" type="ORF">SpAn4DRAFT_1315</name>
</gene>